<protein>
    <recommendedName>
        <fullName evidence="3">DUF4262 domain-containing protein</fullName>
    </recommendedName>
</protein>
<dbReference type="RefSeq" id="WP_309983179.1">
    <property type="nucleotide sequence ID" value="NZ_JAVDTI010000002.1"/>
</dbReference>
<reference evidence="1 2" key="1">
    <citation type="submission" date="2023-07" db="EMBL/GenBank/DDBJ databases">
        <title>Sorghum-associated microbial communities from plants grown in Nebraska, USA.</title>
        <authorList>
            <person name="Schachtman D."/>
        </authorList>
    </citation>
    <scope>NUCLEOTIDE SEQUENCE [LARGE SCALE GENOMIC DNA]</scope>
    <source>
        <strain evidence="1 2">BE57</strain>
    </source>
</reference>
<dbReference type="InterPro" id="IPR025358">
    <property type="entry name" value="DUF4262"/>
</dbReference>
<keyword evidence="2" id="KW-1185">Reference proteome</keyword>
<name>A0ABU1QXF8_9BACT</name>
<evidence type="ECO:0000313" key="1">
    <source>
        <dbReference type="EMBL" id="MDR6805400.1"/>
    </source>
</evidence>
<proteinExistence type="predicted"/>
<organism evidence="1 2">
    <name type="scientific">Dyadobacter fermentans</name>
    <dbReference type="NCBI Taxonomy" id="94254"/>
    <lineage>
        <taxon>Bacteria</taxon>
        <taxon>Pseudomonadati</taxon>
        <taxon>Bacteroidota</taxon>
        <taxon>Cytophagia</taxon>
        <taxon>Cytophagales</taxon>
        <taxon>Spirosomataceae</taxon>
        <taxon>Dyadobacter</taxon>
    </lineage>
</organism>
<sequence>MDHHLCHDNERTKSHIEKHGLSVVIIEATDYLPSFAYSVGLWQEYRHPEIICFGLSNDSLHNLVNYAGQLVREGTEFRAGEPSGEVLEVGSAMFVEVDERNVGDYFGYAMEFYNYQRFPALQMIWADRAGKFPWENGFDEKYLAMQPLLDRNADFKFREATNLGVFTTRQWLELGSPILRVVHDDDGDWQFLTGDQDPEDIRLVALSEIIKRDPSLNELFNLGYGEAAERESIEKRWVREKPSNEEDGEY</sequence>
<evidence type="ECO:0000313" key="2">
    <source>
        <dbReference type="Proteomes" id="UP001264980"/>
    </source>
</evidence>
<accession>A0ABU1QXF8</accession>
<dbReference type="Proteomes" id="UP001264980">
    <property type="component" value="Unassembled WGS sequence"/>
</dbReference>
<gene>
    <name evidence="1" type="ORF">J2W84_002446</name>
</gene>
<dbReference type="Pfam" id="PF14081">
    <property type="entry name" value="DUF4262"/>
    <property type="match status" value="1"/>
</dbReference>
<evidence type="ECO:0008006" key="3">
    <source>
        <dbReference type="Google" id="ProtNLM"/>
    </source>
</evidence>
<dbReference type="EMBL" id="JAVDTI010000002">
    <property type="protein sequence ID" value="MDR6805400.1"/>
    <property type="molecule type" value="Genomic_DNA"/>
</dbReference>
<comment type="caution">
    <text evidence="1">The sequence shown here is derived from an EMBL/GenBank/DDBJ whole genome shotgun (WGS) entry which is preliminary data.</text>
</comment>